<dbReference type="Pfam" id="PF23153">
    <property type="entry name" value="Aip3p_Bud6_N"/>
    <property type="match status" value="1"/>
</dbReference>
<dbReference type="Pfam" id="PF03915">
    <property type="entry name" value="AIP3"/>
    <property type="match status" value="1"/>
</dbReference>
<dbReference type="Gene3D" id="2.60.40.1670">
    <property type="entry name" value="beta-sandwich domain of Sec23/24"/>
    <property type="match status" value="1"/>
</dbReference>
<dbReference type="Gene3D" id="2.30.30.380">
    <property type="entry name" value="Zn-finger domain of Sec23/24"/>
    <property type="match status" value="1"/>
</dbReference>
<dbReference type="SMART" id="SM00806">
    <property type="entry name" value="AIP3"/>
    <property type="match status" value="1"/>
</dbReference>
<dbReference type="Pfam" id="PF04815">
    <property type="entry name" value="Sec23_helical"/>
    <property type="match status" value="1"/>
</dbReference>
<feature type="region of interest" description="Disordered" evidence="13">
    <location>
        <begin position="807"/>
        <end position="972"/>
    </location>
</feature>
<dbReference type="Gene3D" id="1.20.58.1540">
    <property type="entry name" value="Actin interacting protein 3, C-terminal domain"/>
    <property type="match status" value="1"/>
</dbReference>
<evidence type="ECO:0000313" key="15">
    <source>
        <dbReference type="EMBL" id="OZJ02336.1"/>
    </source>
</evidence>
<protein>
    <recommendedName>
        <fullName evidence="14">Actin interacting protein 3 C-terminal domain-containing protein</fullName>
    </recommendedName>
</protein>
<dbReference type="Pfam" id="PF00626">
    <property type="entry name" value="Gelsolin"/>
    <property type="match status" value="1"/>
</dbReference>
<evidence type="ECO:0000256" key="12">
    <source>
        <dbReference type="SAM" id="Coils"/>
    </source>
</evidence>
<dbReference type="GO" id="GO:0070971">
    <property type="term" value="C:endoplasmic reticulum exit site"/>
    <property type="evidence" value="ECO:0007669"/>
    <property type="project" value="TreeGrafter"/>
</dbReference>
<dbReference type="PANTHER" id="PTHR13803">
    <property type="entry name" value="SEC24-RELATED PROTEIN"/>
    <property type="match status" value="1"/>
</dbReference>
<evidence type="ECO:0000256" key="6">
    <source>
        <dbReference type="ARBA" id="ARBA00022490"/>
    </source>
</evidence>
<feature type="compositionally biased region" description="Basic and acidic residues" evidence="13">
    <location>
        <begin position="494"/>
        <end position="514"/>
    </location>
</feature>
<dbReference type="GO" id="GO:0090110">
    <property type="term" value="P:COPII-coated vesicle cargo loading"/>
    <property type="evidence" value="ECO:0007669"/>
    <property type="project" value="TreeGrafter"/>
</dbReference>
<evidence type="ECO:0000313" key="16">
    <source>
        <dbReference type="Proteomes" id="UP000242875"/>
    </source>
</evidence>
<evidence type="ECO:0000256" key="1">
    <source>
        <dbReference type="ARBA" id="ARBA00004394"/>
    </source>
</evidence>
<feature type="compositionally biased region" description="Low complexity" evidence="13">
    <location>
        <begin position="289"/>
        <end position="304"/>
    </location>
</feature>
<evidence type="ECO:0000256" key="11">
    <source>
        <dbReference type="ARBA" id="ARBA00023136"/>
    </source>
</evidence>
<evidence type="ECO:0000256" key="7">
    <source>
        <dbReference type="ARBA" id="ARBA00022824"/>
    </source>
</evidence>
<keyword evidence="16" id="KW-1185">Reference proteome</keyword>
<dbReference type="SUPFAM" id="SSF81811">
    <property type="entry name" value="Helical domain of Sec23/24"/>
    <property type="match status" value="1"/>
</dbReference>
<dbReference type="CDD" id="cd01479">
    <property type="entry name" value="Sec24-like"/>
    <property type="match status" value="1"/>
</dbReference>
<keyword evidence="9" id="KW-0653">Protein transport</keyword>
<evidence type="ECO:0000256" key="4">
    <source>
        <dbReference type="ARBA" id="ARBA00008334"/>
    </source>
</evidence>
<feature type="domain" description="Actin interacting protein 3 C-terminal" evidence="14">
    <location>
        <begin position="377"/>
        <end position="803"/>
    </location>
</feature>
<comment type="caution">
    <text evidence="15">The sequence shown here is derived from an EMBL/GenBank/DDBJ whole genome shotgun (WGS) entry which is preliminary data.</text>
</comment>
<keyword evidence="6" id="KW-0963">Cytoplasm</keyword>
<evidence type="ECO:0000256" key="3">
    <source>
        <dbReference type="ARBA" id="ARBA00004586"/>
    </source>
</evidence>
<feature type="compositionally biased region" description="Low complexity" evidence="13">
    <location>
        <begin position="168"/>
        <end position="181"/>
    </location>
</feature>
<keyword evidence="12" id="KW-0175">Coiled coil</keyword>
<dbReference type="GO" id="GO:0000139">
    <property type="term" value="C:Golgi membrane"/>
    <property type="evidence" value="ECO:0007669"/>
    <property type="project" value="UniProtKB-SubCell"/>
</dbReference>
<dbReference type="SUPFAM" id="SSF81995">
    <property type="entry name" value="beta-sandwich domain of Sec23/24"/>
    <property type="match status" value="1"/>
</dbReference>
<dbReference type="Pfam" id="PF08033">
    <property type="entry name" value="Sec23_BS"/>
    <property type="match status" value="1"/>
</dbReference>
<dbReference type="EMBL" id="MVBO01000162">
    <property type="protein sequence ID" value="OZJ02336.1"/>
    <property type="molecule type" value="Genomic_DNA"/>
</dbReference>
<feature type="compositionally biased region" description="Low complexity" evidence="13">
    <location>
        <begin position="811"/>
        <end position="823"/>
    </location>
</feature>
<dbReference type="InterPro" id="IPR036180">
    <property type="entry name" value="Gelsolin-like_dom_sf"/>
</dbReference>
<accession>A0A261XVE2</accession>
<organism evidence="15 16">
    <name type="scientific">Bifiguratus adelaidae</name>
    <dbReference type="NCBI Taxonomy" id="1938954"/>
    <lineage>
        <taxon>Eukaryota</taxon>
        <taxon>Fungi</taxon>
        <taxon>Fungi incertae sedis</taxon>
        <taxon>Mucoromycota</taxon>
        <taxon>Mucoromycotina</taxon>
        <taxon>Endogonomycetes</taxon>
        <taxon>Endogonales</taxon>
        <taxon>Endogonales incertae sedis</taxon>
        <taxon>Bifiguratus</taxon>
    </lineage>
</organism>
<evidence type="ECO:0000256" key="13">
    <source>
        <dbReference type="SAM" id="MobiDB-lite"/>
    </source>
</evidence>
<feature type="compositionally biased region" description="Polar residues" evidence="13">
    <location>
        <begin position="944"/>
        <end position="955"/>
    </location>
</feature>
<feature type="region of interest" description="Disordered" evidence="13">
    <location>
        <begin position="114"/>
        <end position="232"/>
    </location>
</feature>
<dbReference type="InterPro" id="IPR005613">
    <property type="entry name" value="AIP3_C"/>
</dbReference>
<dbReference type="InterPro" id="IPR056279">
    <property type="entry name" value="Aip3p_Bud6_N"/>
</dbReference>
<keyword evidence="5" id="KW-0813">Transport</keyword>
<dbReference type="Proteomes" id="UP000242875">
    <property type="component" value="Unassembled WGS sequence"/>
</dbReference>
<dbReference type="SUPFAM" id="SSF82919">
    <property type="entry name" value="Zn-finger domain of Sec23/24"/>
    <property type="match status" value="1"/>
</dbReference>
<keyword evidence="11" id="KW-0472">Membrane</keyword>
<dbReference type="Pfam" id="PF04810">
    <property type="entry name" value="zf-Sec23_Sec24"/>
    <property type="match status" value="1"/>
</dbReference>
<dbReference type="Gene3D" id="1.20.120.730">
    <property type="entry name" value="Sec23/Sec24 helical domain"/>
    <property type="match status" value="1"/>
</dbReference>
<keyword evidence="7" id="KW-0256">Endoplasmic reticulum</keyword>
<dbReference type="InterPro" id="IPR022782">
    <property type="entry name" value="AIP3-like_C"/>
</dbReference>
<dbReference type="InterPro" id="IPR012990">
    <property type="entry name" value="Beta-sandwich_Sec23_24"/>
</dbReference>
<dbReference type="GO" id="GO:0006886">
    <property type="term" value="P:intracellular protein transport"/>
    <property type="evidence" value="ECO:0007669"/>
    <property type="project" value="InterPro"/>
</dbReference>
<dbReference type="InterPro" id="IPR029006">
    <property type="entry name" value="ADF-H/Gelsolin-like_dom_sf"/>
</dbReference>
<dbReference type="SUPFAM" id="SSF53300">
    <property type="entry name" value="vWA-like"/>
    <property type="match status" value="1"/>
</dbReference>
<gene>
    <name evidence="15" type="ORF">BZG36_04591</name>
</gene>
<dbReference type="OrthoDB" id="49016at2759"/>
<dbReference type="Gene3D" id="3.40.50.410">
    <property type="entry name" value="von Willebrand factor, type A domain"/>
    <property type="match status" value="1"/>
</dbReference>
<dbReference type="Pfam" id="PF04811">
    <property type="entry name" value="Sec23_trunk"/>
    <property type="match status" value="1"/>
</dbReference>
<keyword evidence="8" id="KW-0931">ER-Golgi transport</keyword>
<evidence type="ECO:0000256" key="9">
    <source>
        <dbReference type="ARBA" id="ARBA00022927"/>
    </source>
</evidence>
<dbReference type="InterPro" id="IPR041742">
    <property type="entry name" value="Sec24-like_trunk_dom"/>
</dbReference>
<sequence length="1841" mass="203319">MQMTVIEQTVTGLLYATKKLLEGLTAWANHQKGDQDIRDIYASLQSQFTQASQAFQAAGVDMSDLVEVPDNLRETLNACLRESPSAATLEQHLPTIRDVIIRLLQGLKRKQTLYRERPADVSGSGSPRYDPRTSGRTQSLNEGVTGSPRPYDTFPGVRSSSYTGKTGSLSRNASSSSTASAPHPPKSPNRNSPSQIPSIDYVSLSPHAPSPPPIPRRIDSAETVGDFDENDPKTADALANLKRKKNLARYSSVRRTSAMYRTGVSPEASTQFEAGASGDSVPRRSRFAPPSHLQLPTLPSLPSLSFDETAEKFSPIAEREQSSHGNQEKPLPTPEAEIGAASGTRAEYYPATEKWSTSRNLSAVATPALEFDTIPIYLQIGKSVKRTAYQGPLNMPALRMLFIEKFDYNPRQDVFPSIYIRDPTTGISYELEDLADVKPNSVLELNIEAQAYESLQRKVNDGFLNLSVQIEALRKAISERTESAQPNYVNALRSEPKQETKDVPAAQEAKEKPEANASAAKHNLIRDFDSEEVATRLQEIKALRTDLAIMRQTFNEYKSETDGIIESMTSKIEDAPQQSEITAGAQSKRLIESEKDALDTESEEITSRLEDLQDIVDELKLDVTQRKCKPSENQMLHCKQEAAVLEEKIKSLSEEIRRLKPTWKKTWEEELQNIVKEQRFLKDQETLLLDLEEDHQALTDVLGQLFKVVELQTRTQNRREFQIKPAAEGYEGMSSVLKQVQTIDVDSQKRLKALSTAEKMRERELANRIDAFEKELTGFVGSSRLKKTGGAEEVERQRNKKDQTILKNLFNPGSTPSTPGSPNGQPPRPPVLPQGYPDNHQGRPVMHGGALGPQSRPPVGVQSPQRGPVPGGSYPPGGRPPIIRPNVGAQPRPSGPARRPNAPTSGNVGPRPVAAPVNGPRQAMQSPPQNGPVPLQNGVPASPIRSQPMTTQPAAMQNALPPEPKSPTSMETKHAQDASRRKRMYPEAITHAYDTSGYGGSQSYQGMSHQPYEQASPATQPLAGQLLQPTAMSPQDIANGPGYMQSTQQGYPYQGAQAPSVPALTSQFSNMALPAQTPTPVSLLGQHPAVQSLDSPPPSIRLPPNTAITSAPTAIIDPSYQRCTVNVFPASESLIKKSRIPLALVLTPYKSIQEGEPPVPVISDGTITRCRRCRTYINPFVTFVEGGQRWKCNICALLNDVPHFFDYDRQTQKALDRWSRPELNHAIVDFICPSEYMARPPQPPVYIFIIDVSYPALQSGLLHVAAKTMSENLDRLPNADGMTKVGIITVDTSLHFYNVVSGTDEPEMLVVSDVDDVFLPQPTDLLVNLTEARSGIEELLRKLPILFQDSKTVGNAMGPALQAAFKLISPTGGKIVCLQGSLPSLGIGALRPREDVKVLGTPKETPLLNTADPWYKSFAIEFSRIQTTVDMFVCDTGYNDVASLANIPRFTGGQTYYYRSFNANRPEDAEKFSHEFSSFMAEEIGLEAILRCRVSKGIRMTDFYGNMFVRSSDLLALPTVPRDQNYCIELGLEYDLEKPVVFFQTAVLHTTCYGERRMRVITSAVPTTKSISEVYASADQFAIATFLANKACERALSSKLEDARDAVVNKLVDILGVYKTAILGSAAGPTPQLQSSENLQLLPYLCLGMMKNTAVKQSTQIPTDVRSQAINLVKTMPTQLLLDYLCPRFYALHSISLEGSISEEGIQLPPRLNLTSEKLEPHGCYLLDDGQDMLLWLGRGVVPQLCIDLLGVPTVEQVRTGRTILPELDNPFSQRVRGIVKKSRDMRRCNYYPILHVVKEEGDPALRMWFLSRLIEDRADTVTSYHQWLGYIKDKVSSGSF</sequence>
<dbReference type="InterPro" id="IPR036465">
    <property type="entry name" value="vWFA_dom_sf"/>
</dbReference>
<dbReference type="GO" id="GO:0005519">
    <property type="term" value="F:cytoskeletal regulatory protein binding"/>
    <property type="evidence" value="ECO:0007669"/>
    <property type="project" value="InterPro"/>
</dbReference>
<proteinExistence type="inferred from homology"/>
<feature type="compositionally biased region" description="Polar residues" evidence="13">
    <location>
        <begin position="134"/>
        <end position="144"/>
    </location>
</feature>
<dbReference type="GO" id="GO:0000149">
    <property type="term" value="F:SNARE binding"/>
    <property type="evidence" value="ECO:0007669"/>
    <property type="project" value="TreeGrafter"/>
</dbReference>
<feature type="coiled-coil region" evidence="12">
    <location>
        <begin position="595"/>
        <end position="701"/>
    </location>
</feature>
<feature type="region of interest" description="Disordered" evidence="13">
    <location>
        <begin position="260"/>
        <end position="304"/>
    </location>
</feature>
<evidence type="ECO:0000256" key="5">
    <source>
        <dbReference type="ARBA" id="ARBA00022448"/>
    </source>
</evidence>
<evidence type="ECO:0000256" key="10">
    <source>
        <dbReference type="ARBA" id="ARBA00023034"/>
    </source>
</evidence>
<dbReference type="GO" id="GO:0008270">
    <property type="term" value="F:zinc ion binding"/>
    <property type="evidence" value="ECO:0007669"/>
    <property type="project" value="InterPro"/>
</dbReference>
<dbReference type="GO" id="GO:0005789">
    <property type="term" value="C:endoplasmic reticulum membrane"/>
    <property type="evidence" value="ECO:0007669"/>
    <property type="project" value="UniProtKB-SubCell"/>
</dbReference>
<dbReference type="InterPro" id="IPR036174">
    <property type="entry name" value="Znf_Sec23_Sec24_sf"/>
</dbReference>
<feature type="compositionally biased region" description="Polar residues" evidence="13">
    <location>
        <begin position="158"/>
        <end position="167"/>
    </location>
</feature>
<name>A0A261XVE2_9FUNG</name>
<dbReference type="InterPro" id="IPR006895">
    <property type="entry name" value="Znf_Sec23_Sec24"/>
</dbReference>
<feature type="region of interest" description="Disordered" evidence="13">
    <location>
        <begin position="486"/>
        <end position="520"/>
    </location>
</feature>
<comment type="subcellular location">
    <subcellularLocation>
        <location evidence="2">Cytoplasm</location>
    </subcellularLocation>
    <subcellularLocation>
        <location evidence="3">Endoplasmic reticulum membrane</location>
    </subcellularLocation>
    <subcellularLocation>
        <location evidence="1">Golgi apparatus membrane</location>
    </subcellularLocation>
</comment>
<dbReference type="InterPro" id="IPR007123">
    <property type="entry name" value="Gelsolin-like_dom"/>
</dbReference>
<evidence type="ECO:0000256" key="8">
    <source>
        <dbReference type="ARBA" id="ARBA00022892"/>
    </source>
</evidence>
<feature type="region of interest" description="Disordered" evidence="13">
    <location>
        <begin position="316"/>
        <end position="340"/>
    </location>
</feature>
<comment type="similarity">
    <text evidence="4">Belongs to the SEC23/SEC24 family. SEC24 subfamily.</text>
</comment>
<dbReference type="PANTHER" id="PTHR13803:SF39">
    <property type="entry name" value="SECRETORY 24AB, ISOFORM A"/>
    <property type="match status" value="1"/>
</dbReference>
<dbReference type="InterPro" id="IPR006900">
    <property type="entry name" value="Sec23/24_helical_dom"/>
</dbReference>
<dbReference type="InterPro" id="IPR036175">
    <property type="entry name" value="Sec23/24_helical_dom_sf"/>
</dbReference>
<dbReference type="Gene3D" id="3.40.20.10">
    <property type="entry name" value="Severin"/>
    <property type="match status" value="1"/>
</dbReference>
<evidence type="ECO:0000259" key="14">
    <source>
        <dbReference type="SMART" id="SM00806"/>
    </source>
</evidence>
<dbReference type="SUPFAM" id="SSF82754">
    <property type="entry name" value="C-terminal, gelsolin-like domain of Sec23/24"/>
    <property type="match status" value="1"/>
</dbReference>
<evidence type="ECO:0000256" key="2">
    <source>
        <dbReference type="ARBA" id="ARBA00004496"/>
    </source>
</evidence>
<keyword evidence="10" id="KW-0333">Golgi apparatus</keyword>
<dbReference type="GO" id="GO:0030127">
    <property type="term" value="C:COPII vesicle coat"/>
    <property type="evidence" value="ECO:0007669"/>
    <property type="project" value="InterPro"/>
</dbReference>
<dbReference type="InterPro" id="IPR050550">
    <property type="entry name" value="SEC23_SEC24_subfamily"/>
</dbReference>
<dbReference type="InterPro" id="IPR006896">
    <property type="entry name" value="Sec23/24_trunk_dom"/>
</dbReference>
<reference evidence="15 16" key="1">
    <citation type="journal article" date="2017" name="Mycologia">
        <title>Bifiguratus adelaidae, gen. et sp. nov., a new member of Mucoromycotina in endophytic and soil-dwelling habitats.</title>
        <authorList>
            <person name="Torres-Cruz T.J."/>
            <person name="Billingsley Tobias T.L."/>
            <person name="Almatruk M."/>
            <person name="Hesse C."/>
            <person name="Kuske C.R."/>
            <person name="Desiro A."/>
            <person name="Benucci G.M."/>
            <person name="Bonito G."/>
            <person name="Stajich J.E."/>
            <person name="Dunlap C."/>
            <person name="Arnold A.E."/>
            <person name="Porras-Alfaro A."/>
        </authorList>
    </citation>
    <scope>NUCLEOTIDE SEQUENCE [LARGE SCALE GENOMIC DNA]</scope>
    <source>
        <strain evidence="15 16">AZ0501</strain>
    </source>
</reference>